<dbReference type="InterPro" id="IPR002577">
    <property type="entry name" value="HTH_HxlR"/>
</dbReference>
<dbReference type="AlphaFoldDB" id="A0A8J3V9G4"/>
<keyword evidence="2" id="KW-0238">DNA-binding</keyword>
<feature type="domain" description="HTH hxlR-type" evidence="5">
    <location>
        <begin position="27"/>
        <end position="125"/>
    </location>
</feature>
<dbReference type="InterPro" id="IPR036388">
    <property type="entry name" value="WH-like_DNA-bd_sf"/>
</dbReference>
<evidence type="ECO:0000256" key="1">
    <source>
        <dbReference type="ARBA" id="ARBA00023015"/>
    </source>
</evidence>
<dbReference type="SUPFAM" id="SSF46785">
    <property type="entry name" value="Winged helix' DNA-binding domain"/>
    <property type="match status" value="1"/>
</dbReference>
<keyword evidence="7" id="KW-1185">Reference proteome</keyword>
<dbReference type="EMBL" id="BONV01000032">
    <property type="protein sequence ID" value="GIG82707.1"/>
    <property type="molecule type" value="Genomic_DNA"/>
</dbReference>
<evidence type="ECO:0000256" key="4">
    <source>
        <dbReference type="SAM" id="MobiDB-lite"/>
    </source>
</evidence>
<keyword evidence="3" id="KW-0804">Transcription</keyword>
<reference evidence="6 7" key="1">
    <citation type="submission" date="2021-01" db="EMBL/GenBank/DDBJ databases">
        <title>Whole genome shotgun sequence of Planotetraspora kaengkrachanensis NBRC 104272.</title>
        <authorList>
            <person name="Komaki H."/>
            <person name="Tamura T."/>
        </authorList>
    </citation>
    <scope>NUCLEOTIDE SEQUENCE [LARGE SCALE GENOMIC DNA]</scope>
    <source>
        <strain evidence="6 7">NBRC 104272</strain>
    </source>
</reference>
<feature type="region of interest" description="Disordered" evidence="4">
    <location>
        <begin position="1"/>
        <end position="24"/>
    </location>
</feature>
<evidence type="ECO:0000256" key="2">
    <source>
        <dbReference type="ARBA" id="ARBA00023125"/>
    </source>
</evidence>
<evidence type="ECO:0000256" key="3">
    <source>
        <dbReference type="ARBA" id="ARBA00023163"/>
    </source>
</evidence>
<dbReference type="Pfam" id="PF01638">
    <property type="entry name" value="HxlR"/>
    <property type="match status" value="1"/>
</dbReference>
<evidence type="ECO:0000313" key="6">
    <source>
        <dbReference type="EMBL" id="GIG82707.1"/>
    </source>
</evidence>
<dbReference type="PROSITE" id="PS51118">
    <property type="entry name" value="HTH_HXLR"/>
    <property type="match status" value="1"/>
</dbReference>
<dbReference type="Proteomes" id="UP000630097">
    <property type="component" value="Unassembled WGS sequence"/>
</dbReference>
<dbReference type="PANTHER" id="PTHR33204:SF39">
    <property type="entry name" value="TRANSCRIPTIONAL REGULATORY PROTEIN"/>
    <property type="match status" value="1"/>
</dbReference>
<evidence type="ECO:0000313" key="7">
    <source>
        <dbReference type="Proteomes" id="UP000630097"/>
    </source>
</evidence>
<dbReference type="RefSeq" id="WP_203886035.1">
    <property type="nucleotide sequence ID" value="NZ_BAABHH010000023.1"/>
</dbReference>
<accession>A0A8J3V9G4</accession>
<sequence length="139" mass="14867">MTDSASAASATTPPGKPPGQLSGAQGCRAREVLDLVADKWSLGVVDTLGAGPMRFGELKRSIVGISQKMLTVTLRGLERDGILTRTVYAVMPPNVTYELTAMGRTLLDATRPLVRWSLQNIEAIDEARAEFDGRANPSP</sequence>
<gene>
    <name evidence="6" type="ORF">Pka01_58340</name>
</gene>
<keyword evidence="1" id="KW-0805">Transcription regulation</keyword>
<dbReference type="Gene3D" id="1.10.10.10">
    <property type="entry name" value="Winged helix-like DNA-binding domain superfamily/Winged helix DNA-binding domain"/>
    <property type="match status" value="1"/>
</dbReference>
<dbReference type="InterPro" id="IPR036390">
    <property type="entry name" value="WH_DNA-bd_sf"/>
</dbReference>
<organism evidence="6 7">
    <name type="scientific">Planotetraspora kaengkrachanensis</name>
    <dbReference type="NCBI Taxonomy" id="575193"/>
    <lineage>
        <taxon>Bacteria</taxon>
        <taxon>Bacillati</taxon>
        <taxon>Actinomycetota</taxon>
        <taxon>Actinomycetes</taxon>
        <taxon>Streptosporangiales</taxon>
        <taxon>Streptosporangiaceae</taxon>
        <taxon>Planotetraspora</taxon>
    </lineage>
</organism>
<dbReference type="PANTHER" id="PTHR33204">
    <property type="entry name" value="TRANSCRIPTIONAL REGULATOR, MARR FAMILY"/>
    <property type="match status" value="1"/>
</dbReference>
<comment type="caution">
    <text evidence="6">The sequence shown here is derived from an EMBL/GenBank/DDBJ whole genome shotgun (WGS) entry which is preliminary data.</text>
</comment>
<feature type="compositionally biased region" description="Low complexity" evidence="4">
    <location>
        <begin position="1"/>
        <end position="10"/>
    </location>
</feature>
<evidence type="ECO:0000259" key="5">
    <source>
        <dbReference type="PROSITE" id="PS51118"/>
    </source>
</evidence>
<protein>
    <submittedName>
        <fullName evidence="6">HxlR family transcriptional regulator</fullName>
    </submittedName>
</protein>
<name>A0A8J3V9G4_9ACTN</name>
<proteinExistence type="predicted"/>
<dbReference type="GO" id="GO:0003677">
    <property type="term" value="F:DNA binding"/>
    <property type="evidence" value="ECO:0007669"/>
    <property type="project" value="UniProtKB-KW"/>
</dbReference>